<dbReference type="PROSITE" id="PS50888">
    <property type="entry name" value="BHLH"/>
    <property type="match status" value="1"/>
</dbReference>
<dbReference type="GO" id="GO:0046983">
    <property type="term" value="F:protein dimerization activity"/>
    <property type="evidence" value="ECO:0007669"/>
    <property type="project" value="InterPro"/>
</dbReference>
<evidence type="ECO:0000256" key="1">
    <source>
        <dbReference type="ARBA" id="ARBA00004123"/>
    </source>
</evidence>
<dbReference type="FunFam" id="4.10.280.10:FF:000017">
    <property type="entry name" value="Transcription factor bHLH66"/>
    <property type="match status" value="1"/>
</dbReference>
<dbReference type="SUPFAM" id="SSF47459">
    <property type="entry name" value="HLH, helix-loop-helix DNA-binding domain"/>
    <property type="match status" value="1"/>
</dbReference>
<dbReference type="InterPro" id="IPR011598">
    <property type="entry name" value="bHLH_dom"/>
</dbReference>
<evidence type="ECO:0000313" key="9">
    <source>
        <dbReference type="Proteomes" id="UP000657918"/>
    </source>
</evidence>
<keyword evidence="3" id="KW-0238">DNA-binding</keyword>
<dbReference type="SMART" id="SM00353">
    <property type="entry name" value="HLH"/>
    <property type="match status" value="1"/>
</dbReference>
<keyword evidence="2" id="KW-0805">Transcription regulation</keyword>
<dbReference type="GO" id="GO:0080147">
    <property type="term" value="P:root hair cell development"/>
    <property type="evidence" value="ECO:0007669"/>
    <property type="project" value="UniProtKB-ARBA"/>
</dbReference>
<protein>
    <recommendedName>
        <fullName evidence="7">BHLH domain-containing protein</fullName>
    </recommendedName>
</protein>
<dbReference type="Gene3D" id="4.10.280.10">
    <property type="entry name" value="Helix-loop-helix DNA-binding domain"/>
    <property type="match status" value="1"/>
</dbReference>
<evidence type="ECO:0000313" key="8">
    <source>
        <dbReference type="EMBL" id="KAF9680668.1"/>
    </source>
</evidence>
<dbReference type="Proteomes" id="UP000657918">
    <property type="component" value="Unassembled WGS sequence"/>
</dbReference>
<evidence type="ECO:0000256" key="4">
    <source>
        <dbReference type="ARBA" id="ARBA00023163"/>
    </source>
</evidence>
<dbReference type="PANTHER" id="PTHR16223">
    <property type="entry name" value="TRANSCRIPTION FACTOR BHLH83-RELATED"/>
    <property type="match status" value="1"/>
</dbReference>
<dbReference type="EMBL" id="JADGMS010000006">
    <property type="protein sequence ID" value="KAF9680668.1"/>
    <property type="molecule type" value="Genomic_DNA"/>
</dbReference>
<organism evidence="8 9">
    <name type="scientific">Salix dunnii</name>
    <dbReference type="NCBI Taxonomy" id="1413687"/>
    <lineage>
        <taxon>Eukaryota</taxon>
        <taxon>Viridiplantae</taxon>
        <taxon>Streptophyta</taxon>
        <taxon>Embryophyta</taxon>
        <taxon>Tracheophyta</taxon>
        <taxon>Spermatophyta</taxon>
        <taxon>Magnoliopsida</taxon>
        <taxon>eudicotyledons</taxon>
        <taxon>Gunneridae</taxon>
        <taxon>Pentapetalae</taxon>
        <taxon>rosids</taxon>
        <taxon>fabids</taxon>
        <taxon>Malpighiales</taxon>
        <taxon>Salicaceae</taxon>
        <taxon>Saliceae</taxon>
        <taxon>Salix</taxon>
    </lineage>
</organism>
<keyword evidence="9" id="KW-1185">Reference proteome</keyword>
<feature type="region of interest" description="Disordered" evidence="6">
    <location>
        <begin position="58"/>
        <end position="95"/>
    </location>
</feature>
<comment type="subcellular location">
    <subcellularLocation>
        <location evidence="1">Nucleus</location>
    </subcellularLocation>
</comment>
<name>A0A835K4F3_9ROSI</name>
<keyword evidence="4" id="KW-0804">Transcription</keyword>
<dbReference type="AlphaFoldDB" id="A0A835K4F3"/>
<gene>
    <name evidence="8" type="ORF">SADUNF_Sadunf06G0145400</name>
</gene>
<evidence type="ECO:0000256" key="2">
    <source>
        <dbReference type="ARBA" id="ARBA00023015"/>
    </source>
</evidence>
<feature type="compositionally biased region" description="Polar residues" evidence="6">
    <location>
        <begin position="65"/>
        <end position="74"/>
    </location>
</feature>
<keyword evidence="5" id="KW-0539">Nucleus</keyword>
<evidence type="ECO:0000256" key="3">
    <source>
        <dbReference type="ARBA" id="ARBA00023125"/>
    </source>
</evidence>
<dbReference type="GO" id="GO:0005634">
    <property type="term" value="C:nucleus"/>
    <property type="evidence" value="ECO:0007669"/>
    <property type="project" value="UniProtKB-SubCell"/>
</dbReference>
<accession>A0A835K4F3</accession>
<evidence type="ECO:0000256" key="6">
    <source>
        <dbReference type="SAM" id="MobiDB-lite"/>
    </source>
</evidence>
<dbReference type="OrthoDB" id="2020857at2759"/>
<dbReference type="GO" id="GO:0000981">
    <property type="term" value="F:DNA-binding transcription factor activity, RNA polymerase II-specific"/>
    <property type="evidence" value="ECO:0007669"/>
    <property type="project" value="TreeGrafter"/>
</dbReference>
<feature type="domain" description="BHLH" evidence="7">
    <location>
        <begin position="202"/>
        <end position="251"/>
    </location>
</feature>
<comment type="caution">
    <text evidence="8">The sequence shown here is derived from an EMBL/GenBank/DDBJ whole genome shotgun (WGS) entry which is preliminary data.</text>
</comment>
<feature type="region of interest" description="Disordered" evidence="6">
    <location>
        <begin position="177"/>
        <end position="207"/>
    </location>
</feature>
<evidence type="ECO:0000256" key="5">
    <source>
        <dbReference type="ARBA" id="ARBA00023242"/>
    </source>
</evidence>
<feature type="region of interest" description="Disordered" evidence="6">
    <location>
        <begin position="392"/>
        <end position="411"/>
    </location>
</feature>
<dbReference type="GO" id="GO:0000978">
    <property type="term" value="F:RNA polymerase II cis-regulatory region sequence-specific DNA binding"/>
    <property type="evidence" value="ECO:0007669"/>
    <property type="project" value="TreeGrafter"/>
</dbReference>
<feature type="compositionally biased region" description="Polar residues" evidence="6">
    <location>
        <begin position="84"/>
        <end position="95"/>
    </location>
</feature>
<evidence type="ECO:0000259" key="7">
    <source>
        <dbReference type="PROSITE" id="PS50888"/>
    </source>
</evidence>
<dbReference type="InterPro" id="IPR036638">
    <property type="entry name" value="HLH_DNA-bd_sf"/>
</dbReference>
<proteinExistence type="predicted"/>
<dbReference type="InterPro" id="IPR045843">
    <property type="entry name" value="IND-like"/>
</dbReference>
<dbReference type="Pfam" id="PF00010">
    <property type="entry name" value="HLH"/>
    <property type="match status" value="1"/>
</dbReference>
<reference evidence="8 9" key="1">
    <citation type="submission" date="2020-10" db="EMBL/GenBank/DDBJ databases">
        <title>Plant Genome Project.</title>
        <authorList>
            <person name="Zhang R.-G."/>
        </authorList>
    </citation>
    <scope>NUCLEOTIDE SEQUENCE [LARGE SCALE GENOMIC DNA]</scope>
    <source>
        <strain evidence="8">FAFU-HL-1</strain>
        <tissue evidence="8">Leaf</tissue>
    </source>
</reference>
<dbReference type="PANTHER" id="PTHR16223:SF327">
    <property type="entry name" value="TRANSCRIPTION FACTOR LRL1"/>
    <property type="match status" value="1"/>
</dbReference>
<sequence>MQGMNSLLNPSSQIPLQDLQNQQIQNSHFDPNLSSNEDFLEQMLSSCSWADPKSPWDLNPPTSLPFPTNNNSSSAKHRDLFNEAPSSNTDNNNVGFRNNFDESVILASKLRQHQISCGNGSAVSDAAKMMLPQQLLMAAARGGLSLNDDIDGSLSQGGTMQSPNLGAQGAATTAVMNQPQASGSNGGAPAQPRQRVRARRGQATDPHSIAERLRRERIAERMKALQELVPNANKTDKASMLDEIIDYVKFLQLQVKVLSMSRLGGAAAVAPLVADMSSEAGGDCIQANDNGGSLARTTNGNQTASTNDNGVTVTEHQVAKMMEEDMGIAMQYLQGKGLCLMPISLATAISTATCHNRTSGIINNHAPLHHQSNGEGPTSPSMSVLTVQSMTMGNGGGDGTVAKDAASVSKP</sequence>